<evidence type="ECO:0000313" key="1">
    <source>
        <dbReference type="EMBL" id="KAH6926474.1"/>
    </source>
</evidence>
<proteinExistence type="predicted"/>
<accession>A0ACB7RXC0</accession>
<dbReference type="Proteomes" id="UP000821845">
    <property type="component" value="Chromosome 7"/>
</dbReference>
<comment type="caution">
    <text evidence="1">The sequence shown here is derived from an EMBL/GenBank/DDBJ whole genome shotgun (WGS) entry which is preliminary data.</text>
</comment>
<gene>
    <name evidence="1" type="ORF">HPB50_018734</name>
</gene>
<reference evidence="1" key="1">
    <citation type="submission" date="2020-05" db="EMBL/GenBank/DDBJ databases">
        <title>Large-scale comparative analyses of tick genomes elucidate their genetic diversity and vector capacities.</title>
        <authorList>
            <person name="Jia N."/>
            <person name="Wang J."/>
            <person name="Shi W."/>
            <person name="Du L."/>
            <person name="Sun Y."/>
            <person name="Zhan W."/>
            <person name="Jiang J."/>
            <person name="Wang Q."/>
            <person name="Zhang B."/>
            <person name="Ji P."/>
            <person name="Sakyi L.B."/>
            <person name="Cui X."/>
            <person name="Yuan T."/>
            <person name="Jiang B."/>
            <person name="Yang W."/>
            <person name="Lam T.T.-Y."/>
            <person name="Chang Q."/>
            <person name="Ding S."/>
            <person name="Wang X."/>
            <person name="Zhu J."/>
            <person name="Ruan X."/>
            <person name="Zhao L."/>
            <person name="Wei J."/>
            <person name="Que T."/>
            <person name="Du C."/>
            <person name="Cheng J."/>
            <person name="Dai P."/>
            <person name="Han X."/>
            <person name="Huang E."/>
            <person name="Gao Y."/>
            <person name="Liu J."/>
            <person name="Shao H."/>
            <person name="Ye R."/>
            <person name="Li L."/>
            <person name="Wei W."/>
            <person name="Wang X."/>
            <person name="Wang C."/>
            <person name="Yang T."/>
            <person name="Huo Q."/>
            <person name="Li W."/>
            <person name="Guo W."/>
            <person name="Chen H."/>
            <person name="Zhou L."/>
            <person name="Ni X."/>
            <person name="Tian J."/>
            <person name="Zhou Y."/>
            <person name="Sheng Y."/>
            <person name="Liu T."/>
            <person name="Pan Y."/>
            <person name="Xia L."/>
            <person name="Li J."/>
            <person name="Zhao F."/>
            <person name="Cao W."/>
        </authorList>
    </citation>
    <scope>NUCLEOTIDE SEQUENCE</scope>
    <source>
        <strain evidence="1">Hyas-2018</strain>
    </source>
</reference>
<organism evidence="1 2">
    <name type="scientific">Hyalomma asiaticum</name>
    <name type="common">Tick</name>
    <dbReference type="NCBI Taxonomy" id="266040"/>
    <lineage>
        <taxon>Eukaryota</taxon>
        <taxon>Metazoa</taxon>
        <taxon>Ecdysozoa</taxon>
        <taxon>Arthropoda</taxon>
        <taxon>Chelicerata</taxon>
        <taxon>Arachnida</taxon>
        <taxon>Acari</taxon>
        <taxon>Parasitiformes</taxon>
        <taxon>Ixodida</taxon>
        <taxon>Ixodoidea</taxon>
        <taxon>Ixodidae</taxon>
        <taxon>Hyalomminae</taxon>
        <taxon>Hyalomma</taxon>
    </lineage>
</organism>
<name>A0ACB7RXC0_HYAAI</name>
<dbReference type="EMBL" id="CM023487">
    <property type="protein sequence ID" value="KAH6926474.1"/>
    <property type="molecule type" value="Genomic_DNA"/>
</dbReference>
<sequence length="271" mass="31118">MPPTSSIIGHKELRHPNFHREKALEWAKEYGPAYRLKMYLRDVVVLNDFESIKKFSAHDEILHRPDIMNFGLDYNKERHLVGNIKMFIIGGIDGPSVSMQLCLVIFAARPTEIQRRIQREIDAVIRQGKLPTWDERKRMPFTLACVWELERWKRTEPFGLPRGTGADMVVDNFFVPKGSVVLFNLWKVNRDPSLWKNPHHFDPGRFLQEDGSLIPEKPSYHVGFSFGQAALGETGRAASSTQPAHCSPVRGRLDIVSFNFQPRGLTPGWEN</sequence>
<protein>
    <submittedName>
        <fullName evidence="1">Uncharacterized protein</fullName>
    </submittedName>
</protein>
<evidence type="ECO:0000313" key="2">
    <source>
        <dbReference type="Proteomes" id="UP000821845"/>
    </source>
</evidence>
<keyword evidence="2" id="KW-1185">Reference proteome</keyword>